<name>A0ABS5ERH3_9PROT</name>
<dbReference type="Gene3D" id="3.90.76.10">
    <property type="entry name" value="Dipeptide-binding Protein, Domain 1"/>
    <property type="match status" value="1"/>
</dbReference>
<dbReference type="PANTHER" id="PTHR30290:SF38">
    <property type="entry name" value="D,D-DIPEPTIDE-BINDING PERIPLASMIC PROTEIN DDPA-RELATED"/>
    <property type="match status" value="1"/>
</dbReference>
<dbReference type="RefSeq" id="WP_211850331.1">
    <property type="nucleotide sequence ID" value="NZ_JAAGBB010000001.1"/>
</dbReference>
<dbReference type="InterPro" id="IPR030678">
    <property type="entry name" value="Peptide/Ni-bd"/>
</dbReference>
<dbReference type="Pfam" id="PF00496">
    <property type="entry name" value="SBP_bac_5"/>
    <property type="match status" value="1"/>
</dbReference>
<reference evidence="6" key="1">
    <citation type="journal article" date="2021" name="Syst. Appl. Microbiol.">
        <title>Roseomonas hellenica sp. nov., isolated from roots of wild-growing Alkanna tinctoria.</title>
        <authorList>
            <person name="Rat A."/>
            <person name="Naranjo H.D."/>
            <person name="Lebbe L."/>
            <person name="Cnockaert M."/>
            <person name="Krigas N."/>
            <person name="Grigoriadou K."/>
            <person name="Maloupa E."/>
            <person name="Willems A."/>
        </authorList>
    </citation>
    <scope>NUCLEOTIDE SEQUENCE [LARGE SCALE GENOMIC DNA]</scope>
    <source>
        <strain evidence="6">LMG 31523</strain>
    </source>
</reference>
<dbReference type="InterPro" id="IPR039424">
    <property type="entry name" value="SBP_5"/>
</dbReference>
<protein>
    <submittedName>
        <fullName evidence="5">Oligopeptide ABC transporter substrate-binding protein</fullName>
    </submittedName>
</protein>
<evidence type="ECO:0000256" key="1">
    <source>
        <dbReference type="ARBA" id="ARBA00004418"/>
    </source>
</evidence>
<dbReference type="EMBL" id="JAAGBB010000001">
    <property type="protein sequence ID" value="MBR0662843.1"/>
    <property type="molecule type" value="Genomic_DNA"/>
</dbReference>
<evidence type="ECO:0000256" key="3">
    <source>
        <dbReference type="ARBA" id="ARBA00022729"/>
    </source>
</evidence>
<dbReference type="SUPFAM" id="SSF53850">
    <property type="entry name" value="Periplasmic binding protein-like II"/>
    <property type="match status" value="1"/>
</dbReference>
<evidence type="ECO:0000313" key="5">
    <source>
        <dbReference type="EMBL" id="MBR0662843.1"/>
    </source>
</evidence>
<comment type="subcellular location">
    <subcellularLocation>
        <location evidence="1">Periplasm</location>
    </subcellularLocation>
</comment>
<sequence length="523" mass="57974">MALPTPTRRHLIGGAALSVAAAQFPGRAAAQAAASRRLTIGMSGFPQSLEPVLSNQTATRRVVPQIFDTLIAFDHTRGMALRPSLATRWERLDARRLRLALREGVVFHDGSPFTAEDVAFTFSPDHLLGPGREGRVVSMQTLERIERAEVVGPHEVIIHAKGDDALLEQRLAAWASEIVSRRAFEAAGSWERWMAAPVGTGPYRLVEQRLDRNVSLVAHGAYWGGRPPHDAIEFRIIPELASRVNALLAGEVDLITDLAPDQFADIERRPELQVTGGPVQNIRYLMLDTNDPVLRDARIRRALSLALDRRLLIEALWQNRLPVPNGFQLPSYGAAHVAEFPALDHDPEQARALLRAAGYAGQPITYKLLANYYPNQVSGAQAMIEMWRAAGLNVRIEMQENFSQIYRKPIHAIFDSSSTAIMPDPLGHAWREFGPAGTAPQMTGTWSNTEYFALGARLQDATDAAERRRIHRRMLEIITVEDPSCVVLHTSGQFYGKRRSLRWAPGQTLDLDFGPFNPALAQG</sequence>
<evidence type="ECO:0000259" key="4">
    <source>
        <dbReference type="Pfam" id="PF00496"/>
    </source>
</evidence>
<keyword evidence="6" id="KW-1185">Reference proteome</keyword>
<dbReference type="Gene3D" id="3.10.105.10">
    <property type="entry name" value="Dipeptide-binding Protein, Domain 3"/>
    <property type="match status" value="1"/>
</dbReference>
<evidence type="ECO:0000256" key="2">
    <source>
        <dbReference type="ARBA" id="ARBA00005695"/>
    </source>
</evidence>
<feature type="domain" description="Solute-binding protein family 5" evidence="4">
    <location>
        <begin position="81"/>
        <end position="427"/>
    </location>
</feature>
<dbReference type="PIRSF" id="PIRSF002741">
    <property type="entry name" value="MppA"/>
    <property type="match status" value="1"/>
</dbReference>
<comment type="caution">
    <text evidence="5">The sequence shown here is derived from an EMBL/GenBank/DDBJ whole genome shotgun (WGS) entry which is preliminary data.</text>
</comment>
<organism evidence="5 6">
    <name type="scientific">Plastoroseomonas hellenica</name>
    <dbReference type="NCBI Taxonomy" id="2687306"/>
    <lineage>
        <taxon>Bacteria</taxon>
        <taxon>Pseudomonadati</taxon>
        <taxon>Pseudomonadota</taxon>
        <taxon>Alphaproteobacteria</taxon>
        <taxon>Acetobacterales</taxon>
        <taxon>Acetobacteraceae</taxon>
        <taxon>Plastoroseomonas</taxon>
    </lineage>
</organism>
<dbReference type="InterPro" id="IPR006311">
    <property type="entry name" value="TAT_signal"/>
</dbReference>
<dbReference type="Gene3D" id="3.40.190.10">
    <property type="entry name" value="Periplasmic binding protein-like II"/>
    <property type="match status" value="1"/>
</dbReference>
<dbReference type="InterPro" id="IPR000914">
    <property type="entry name" value="SBP_5_dom"/>
</dbReference>
<dbReference type="PROSITE" id="PS51318">
    <property type="entry name" value="TAT"/>
    <property type="match status" value="1"/>
</dbReference>
<accession>A0ABS5ERH3</accession>
<evidence type="ECO:0000313" key="6">
    <source>
        <dbReference type="Proteomes" id="UP001196870"/>
    </source>
</evidence>
<keyword evidence="3" id="KW-0732">Signal</keyword>
<dbReference type="PANTHER" id="PTHR30290">
    <property type="entry name" value="PERIPLASMIC BINDING COMPONENT OF ABC TRANSPORTER"/>
    <property type="match status" value="1"/>
</dbReference>
<proteinExistence type="inferred from homology"/>
<comment type="similarity">
    <text evidence="2">Belongs to the bacterial solute-binding protein 5 family.</text>
</comment>
<dbReference type="Proteomes" id="UP001196870">
    <property type="component" value="Unassembled WGS sequence"/>
</dbReference>
<gene>
    <name evidence="5" type="ORF">GXW71_00605</name>
</gene>